<feature type="region of interest" description="Disordered" evidence="2">
    <location>
        <begin position="1659"/>
        <end position="1680"/>
    </location>
</feature>
<evidence type="ECO:0000256" key="1">
    <source>
        <dbReference type="SAM" id="Coils"/>
    </source>
</evidence>
<feature type="compositionally biased region" description="Polar residues" evidence="2">
    <location>
        <begin position="644"/>
        <end position="661"/>
    </location>
</feature>
<dbReference type="PANTHER" id="PTHR28190">
    <property type="entry name" value="NUCLEAR MIGRATION PROTEIN NUM1"/>
    <property type="match status" value="1"/>
</dbReference>
<dbReference type="STRING" id="268505.A0A2A9P6S7"/>
<feature type="region of interest" description="Disordered" evidence="2">
    <location>
        <begin position="726"/>
        <end position="770"/>
    </location>
</feature>
<evidence type="ECO:0000313" key="4">
    <source>
        <dbReference type="EMBL" id="PFH56572.1"/>
    </source>
</evidence>
<feature type="compositionally biased region" description="Polar residues" evidence="2">
    <location>
        <begin position="755"/>
        <end position="764"/>
    </location>
</feature>
<feature type="region of interest" description="Disordered" evidence="2">
    <location>
        <begin position="1508"/>
        <end position="1539"/>
    </location>
</feature>
<evidence type="ECO:0000313" key="5">
    <source>
        <dbReference type="Proteomes" id="UP000037136"/>
    </source>
</evidence>
<feature type="region of interest" description="Disordered" evidence="2">
    <location>
        <begin position="1104"/>
        <end position="1161"/>
    </location>
</feature>
<feature type="region of interest" description="Disordered" evidence="2">
    <location>
        <begin position="131"/>
        <end position="185"/>
    </location>
</feature>
<sequence>MTSSSLASNGRPSLPAPVVAAADPFVVDAAAQRRHSDFVHESPASDTVSSPTQARRALEAHLADTDRRLDEAGKLGTALVSQRKSLASQLHELEKLQDEGEIGPDLRSKLVEIEREYNDVARESARVFLPKQRVPSNEANPGSPYVPEGRGGRRSVSPSKFESQATGSPTKLSVPNRKGRNQPSNRVHDIEFAAEISTSLIAQVRNLQGLLSERDEELKTLQVEKAKLEIDSENLQQRFKTLDESEHRYKEENWNLETRLQELSSQQRDAADREKRLNQALILSKADKTAVQKELDEVKLSHAKLAEQHAAAVKHHDIELGTAKRAMDMADGERAALQRKVDDLASKNEELARAFVQRGKAIDRELTEGVSDDDLDAAADNKTPEHSPPPSPVKGTPRHSMLETETVKSSLHHAQRTIQSQRSQLHREKTEKLELRRIIQDLRDDLEKVRSDAGGPTAGRRARRMESKDLKKQQPRLLGNFRSSRQEILTDDPEWEDNVEGSPRATSSKASAFRHAYGLALAEGSDHFDTANEASESAFETANERATETEDFQTGNEDMSGSDTETETEGLSRGFGRMKRPPSLVAGLVRQASFHSTASTSADEDDHLEGRTPTTSLSAQRSRFRLARGPFSRSSRQTSEEPNLRSSPMSHASGGTPQAGQSLFAELRDLGGSDDEESAAGTPSRRSMRSATPASSHQPVAPMPVVPQLPKAVMVNSGVMTDPVKVETSVEEEESTTRSVMDAPALTDSDDTDSSRPLSTTSRSDPGAHHEQDIADKLAQFPVPPSAALISRPPTPPVLGLSSIQSVHVEPRVELQTPPTLCLTPLAMQSVEPRVELETPPTLCLTPLVMQSVEPLAEPVVSPPTLSLSTIVAQELEPVEAAQPRLTVTPLVSQAVDPIATPATPLTLSSISAEMVEPVAELQLPAVPVPAIPALPTLTRSSIKSEQVEPVSEPDPVVIPPPLTLSTIRAEGLEPKEEPAPVPILPELAFSDIVAEDVQPESEPQTPRPELSLSSIVAQDTQPIVVPPPSPAALAMSPISSEHVEPITPELSELSTPAIFGFSTIEAIETRPISPRSPKRDGFILPIDDHLADKGIRAATLSNGNLSELGKGDSFTPMIAEDETRQSRRPSPTVEEPESQRPFKEISSNAARKQGGMTSDQGAQTALTAGAIDKLLAAGKQPAHIHAHHASIDSVGTPDTTGTVRIYRSQESLDSMVRGSAVDGSAFDQSLRPGSAASGKGSVKQEMPPLPPNHRQMIDAARTSSARSTMGPPLWPASAMKHRPRTPSQRRPTSAMSARAAATPRPARANSTHGTAMVHSPTKLSARSRQSSVSSFASELDNRFNIRPDEVATEPPNLGGPNTDPRMIQAITQTMIGEFLWKYTRKTGRGEMSEKRHRRYFWVHPYTRTLYWSNQDPSTAGRTELRAKSVPIEAVRVVSDDNPMPPGLHRKSLIIISPGRTIKFTCTTGQRHETWFNALSYLLLRTTQDSHSDVEEVAGNMTREDLEEFNPKMDRRPTNNTQAGAAPPSLSSYHSRTTRNDGAADALSMEIPTLTPGKFRQSSAARASTGRLSKLSGYWRTGAPKLSGRTLSGLRARGGPSQGEMYEASEVHDSAEDLRTMIEQQDRESDRLENVRACCDGKHDVGTLPHTARRGFSQLSYSQSGLNPSNGLIASTPPRT</sequence>
<evidence type="ECO:0000256" key="2">
    <source>
        <dbReference type="SAM" id="MobiDB-lite"/>
    </source>
</evidence>
<feature type="region of interest" description="Disordered" evidence="2">
    <location>
        <begin position="365"/>
        <end position="429"/>
    </location>
</feature>
<feature type="coiled-coil region" evidence="1">
    <location>
        <begin position="327"/>
        <end position="354"/>
    </location>
</feature>
<dbReference type="Pfam" id="PF12814">
    <property type="entry name" value="Mcp5_PH"/>
    <property type="match status" value="1"/>
</dbReference>
<reference evidence="4 5" key="2">
    <citation type="journal article" date="2017" name="Sci. Rep.">
        <title>Ant-infecting Ophiocordyceps genomes reveal a high diversity of potential behavioral manipulation genes and a possible major role for enterotoxins.</title>
        <authorList>
            <person name="de Bekker C."/>
            <person name="Ohm R.A."/>
            <person name="Evans H.C."/>
            <person name="Brachmann A."/>
            <person name="Hughes D.P."/>
        </authorList>
    </citation>
    <scope>NUCLEOTIDE SEQUENCE [LARGE SCALE GENOMIC DNA]</scope>
    <source>
        <strain evidence="4 5">SC16a</strain>
    </source>
</reference>
<accession>A0A2A9P6S7</accession>
<feature type="region of interest" description="Disordered" evidence="2">
    <location>
        <begin position="448"/>
        <end position="511"/>
    </location>
</feature>
<dbReference type="GO" id="GO:0005938">
    <property type="term" value="C:cell cortex"/>
    <property type="evidence" value="ECO:0007669"/>
    <property type="project" value="InterPro"/>
</dbReference>
<feature type="compositionally biased region" description="Polar residues" evidence="2">
    <location>
        <begin position="156"/>
        <end position="173"/>
    </location>
</feature>
<name>A0A2A9P6S7_OPHUN</name>
<dbReference type="GO" id="GO:0005739">
    <property type="term" value="C:mitochondrion"/>
    <property type="evidence" value="ECO:0007669"/>
    <property type="project" value="TreeGrafter"/>
</dbReference>
<dbReference type="SMART" id="SM00233">
    <property type="entry name" value="PH"/>
    <property type="match status" value="1"/>
</dbReference>
<dbReference type="Proteomes" id="UP000037136">
    <property type="component" value="Unassembled WGS sequence"/>
</dbReference>
<comment type="caution">
    <text evidence="4">The sequence shown here is derived from an EMBL/GenBank/DDBJ whole genome shotgun (WGS) entry which is preliminary data.</text>
</comment>
<dbReference type="OrthoDB" id="2149224at2759"/>
<evidence type="ECO:0000259" key="3">
    <source>
        <dbReference type="PROSITE" id="PS50003"/>
    </source>
</evidence>
<feature type="compositionally biased region" description="Polar residues" evidence="2">
    <location>
        <begin position="44"/>
        <end position="53"/>
    </location>
</feature>
<feature type="compositionally biased region" description="Polar residues" evidence="2">
    <location>
        <begin position="552"/>
        <end position="563"/>
    </location>
</feature>
<feature type="region of interest" description="Disordered" evidence="2">
    <location>
        <begin position="33"/>
        <end position="55"/>
    </location>
</feature>
<dbReference type="CDD" id="cd13365">
    <property type="entry name" value="PH_PLC_plant-like"/>
    <property type="match status" value="1"/>
</dbReference>
<feature type="compositionally biased region" description="Polar residues" evidence="2">
    <location>
        <begin position="689"/>
        <end position="698"/>
    </location>
</feature>
<dbReference type="EMBL" id="LAZP02000550">
    <property type="protein sequence ID" value="PFH56572.1"/>
    <property type="molecule type" value="Genomic_DNA"/>
</dbReference>
<feature type="region of interest" description="Disordered" evidence="2">
    <location>
        <begin position="1225"/>
        <end position="1250"/>
    </location>
</feature>
<feature type="coiled-coil region" evidence="1">
    <location>
        <begin position="204"/>
        <end position="280"/>
    </location>
</feature>
<dbReference type="PANTHER" id="PTHR28190:SF1">
    <property type="entry name" value="NUCLEAR MIGRATION PROTEIN NUM1"/>
    <property type="match status" value="1"/>
</dbReference>
<feature type="region of interest" description="Disordered" evidence="2">
    <location>
        <begin position="1552"/>
        <end position="1571"/>
    </location>
</feature>
<dbReference type="InterPro" id="IPR001849">
    <property type="entry name" value="PH_domain"/>
</dbReference>
<dbReference type="GO" id="GO:0032065">
    <property type="term" value="P:maintenance of protein location in cell cortex"/>
    <property type="evidence" value="ECO:0007669"/>
    <property type="project" value="InterPro"/>
</dbReference>
<dbReference type="GO" id="GO:0015631">
    <property type="term" value="F:tubulin binding"/>
    <property type="evidence" value="ECO:0007669"/>
    <property type="project" value="TreeGrafter"/>
</dbReference>
<dbReference type="InterPro" id="IPR024774">
    <property type="entry name" value="PH_dom-Mcp5-type"/>
</dbReference>
<dbReference type="SUPFAM" id="SSF50729">
    <property type="entry name" value="PH domain-like"/>
    <property type="match status" value="1"/>
</dbReference>
<dbReference type="GO" id="GO:0005543">
    <property type="term" value="F:phospholipid binding"/>
    <property type="evidence" value="ECO:0007669"/>
    <property type="project" value="InterPro"/>
</dbReference>
<gene>
    <name evidence="4" type="ORF">XA68_16318</name>
</gene>
<feature type="compositionally biased region" description="Polar residues" evidence="2">
    <location>
        <begin position="1518"/>
        <end position="1535"/>
    </location>
</feature>
<keyword evidence="5" id="KW-1185">Reference proteome</keyword>
<protein>
    <recommendedName>
        <fullName evidence="3">PH domain-containing protein</fullName>
    </recommendedName>
</protein>
<reference evidence="4 5" key="1">
    <citation type="journal article" date="2015" name="BMC Genomics">
        <title>Gene expression during zombie ant biting behavior reflects the complexity underlying fungal parasitic behavioral manipulation.</title>
        <authorList>
            <person name="de Bekker C."/>
            <person name="Ohm R.A."/>
            <person name="Loreto R.G."/>
            <person name="Sebastian A."/>
            <person name="Albert I."/>
            <person name="Merrow M."/>
            <person name="Brachmann A."/>
            <person name="Hughes D.P."/>
        </authorList>
    </citation>
    <scope>NUCLEOTIDE SEQUENCE [LARGE SCALE GENOMIC DNA]</scope>
    <source>
        <strain evidence="4 5">SC16a</strain>
    </source>
</reference>
<proteinExistence type="predicted"/>
<dbReference type="GO" id="GO:0000226">
    <property type="term" value="P:microtubule cytoskeleton organization"/>
    <property type="evidence" value="ECO:0007669"/>
    <property type="project" value="TreeGrafter"/>
</dbReference>
<feature type="compositionally biased region" description="Acidic residues" evidence="2">
    <location>
        <begin position="489"/>
        <end position="499"/>
    </location>
</feature>
<organism evidence="4 5">
    <name type="scientific">Ophiocordyceps unilateralis</name>
    <name type="common">Zombie-ant fungus</name>
    <name type="synonym">Torrubia unilateralis</name>
    <dbReference type="NCBI Taxonomy" id="268505"/>
    <lineage>
        <taxon>Eukaryota</taxon>
        <taxon>Fungi</taxon>
        <taxon>Dikarya</taxon>
        <taxon>Ascomycota</taxon>
        <taxon>Pezizomycotina</taxon>
        <taxon>Sordariomycetes</taxon>
        <taxon>Hypocreomycetidae</taxon>
        <taxon>Hypocreales</taxon>
        <taxon>Ophiocordycipitaceae</taxon>
        <taxon>Ophiocordyceps</taxon>
    </lineage>
</organism>
<feature type="compositionally biased region" description="Polar residues" evidence="2">
    <location>
        <begin position="1146"/>
        <end position="1161"/>
    </location>
</feature>
<keyword evidence="1" id="KW-0175">Coiled coil</keyword>
<feature type="compositionally biased region" description="Low complexity" evidence="2">
    <location>
        <begin position="1286"/>
        <end position="1312"/>
    </location>
</feature>
<feature type="region of interest" description="Disordered" evidence="2">
    <location>
        <begin position="528"/>
        <end position="705"/>
    </location>
</feature>
<feature type="compositionally biased region" description="Polar residues" evidence="2">
    <location>
        <begin position="612"/>
        <end position="621"/>
    </location>
</feature>
<dbReference type="InterPro" id="IPR053005">
    <property type="entry name" value="Nuclear_Pos-Cytoskel_Interact"/>
</dbReference>
<dbReference type="PROSITE" id="PS50003">
    <property type="entry name" value="PH_DOMAIN"/>
    <property type="match status" value="1"/>
</dbReference>
<feature type="domain" description="PH" evidence="3">
    <location>
        <begin position="1373"/>
        <end position="1484"/>
    </location>
</feature>
<feature type="region of interest" description="Disordered" evidence="2">
    <location>
        <begin position="1265"/>
        <end position="1330"/>
    </location>
</feature>